<dbReference type="SUPFAM" id="SSF46785">
    <property type="entry name" value="Winged helix' DNA-binding domain"/>
    <property type="match status" value="1"/>
</dbReference>
<dbReference type="PANTHER" id="PTHR33164:SF43">
    <property type="entry name" value="HTH-TYPE TRANSCRIPTIONAL REPRESSOR YETL"/>
    <property type="match status" value="1"/>
</dbReference>
<sequence length="153" mass="17794">MEGNMTDDFMNTLLAVRKERKFFPCLCKLRYSEMAVLSAICFLSESTPQTEAVKTSDICAYLKISKPAASQILNHLEDKGIVKRLQLKTDRRSAFVHITEEGKKIFKKEQLRLREATRKIMEKMGEDDARKFVELLRKFHGILESMNWEESKS</sequence>
<proteinExistence type="predicted"/>
<protein>
    <submittedName>
        <fullName evidence="2">Winged helix DNA-binding protein</fullName>
    </submittedName>
</protein>
<dbReference type="AlphaFoldDB" id="A0A9D1CTB0"/>
<dbReference type="InterPro" id="IPR036388">
    <property type="entry name" value="WH-like_DNA-bd_sf"/>
</dbReference>
<accession>A0A9D1CTB0</accession>
<dbReference type="Pfam" id="PF12802">
    <property type="entry name" value="MarR_2"/>
    <property type="match status" value="1"/>
</dbReference>
<dbReference type="GO" id="GO:0003677">
    <property type="term" value="F:DNA binding"/>
    <property type="evidence" value="ECO:0007669"/>
    <property type="project" value="UniProtKB-KW"/>
</dbReference>
<dbReference type="GO" id="GO:0006950">
    <property type="term" value="P:response to stress"/>
    <property type="evidence" value="ECO:0007669"/>
    <property type="project" value="TreeGrafter"/>
</dbReference>
<dbReference type="GO" id="GO:0003700">
    <property type="term" value="F:DNA-binding transcription factor activity"/>
    <property type="evidence" value="ECO:0007669"/>
    <property type="project" value="InterPro"/>
</dbReference>
<organism evidence="2 3">
    <name type="scientific">Candidatus Scatavimonas merdigallinarum</name>
    <dbReference type="NCBI Taxonomy" id="2840914"/>
    <lineage>
        <taxon>Bacteria</taxon>
        <taxon>Bacillati</taxon>
        <taxon>Bacillota</taxon>
        <taxon>Clostridia</taxon>
        <taxon>Eubacteriales</taxon>
        <taxon>Oscillospiraceae</taxon>
        <taxon>Oscillospiraceae incertae sedis</taxon>
        <taxon>Candidatus Scatavimonas</taxon>
    </lineage>
</organism>
<dbReference type="SMART" id="SM00347">
    <property type="entry name" value="HTH_MARR"/>
    <property type="match status" value="1"/>
</dbReference>
<dbReference type="InterPro" id="IPR036390">
    <property type="entry name" value="WH_DNA-bd_sf"/>
</dbReference>
<dbReference type="Gene3D" id="1.10.10.10">
    <property type="entry name" value="Winged helix-like DNA-binding domain superfamily/Winged helix DNA-binding domain"/>
    <property type="match status" value="1"/>
</dbReference>
<evidence type="ECO:0000313" key="3">
    <source>
        <dbReference type="Proteomes" id="UP000886787"/>
    </source>
</evidence>
<evidence type="ECO:0000259" key="1">
    <source>
        <dbReference type="PROSITE" id="PS50995"/>
    </source>
</evidence>
<dbReference type="Proteomes" id="UP000886787">
    <property type="component" value="Unassembled WGS sequence"/>
</dbReference>
<name>A0A9D1CTB0_9FIRM</name>
<evidence type="ECO:0000313" key="2">
    <source>
        <dbReference type="EMBL" id="HIQ79687.1"/>
    </source>
</evidence>
<reference evidence="2" key="2">
    <citation type="journal article" date="2021" name="PeerJ">
        <title>Extensive microbial diversity within the chicken gut microbiome revealed by metagenomics and culture.</title>
        <authorList>
            <person name="Gilroy R."/>
            <person name="Ravi A."/>
            <person name="Getino M."/>
            <person name="Pursley I."/>
            <person name="Horton D.L."/>
            <person name="Alikhan N.F."/>
            <person name="Baker D."/>
            <person name="Gharbi K."/>
            <person name="Hall N."/>
            <person name="Watson M."/>
            <person name="Adriaenssens E.M."/>
            <person name="Foster-Nyarko E."/>
            <person name="Jarju S."/>
            <person name="Secka A."/>
            <person name="Antonio M."/>
            <person name="Oren A."/>
            <person name="Chaudhuri R.R."/>
            <person name="La Ragione R."/>
            <person name="Hildebrand F."/>
            <person name="Pallen M.J."/>
        </authorList>
    </citation>
    <scope>NUCLEOTIDE SEQUENCE</scope>
    <source>
        <strain evidence="2">ChiSjej1B19-3389</strain>
    </source>
</reference>
<dbReference type="InterPro" id="IPR000835">
    <property type="entry name" value="HTH_MarR-typ"/>
</dbReference>
<keyword evidence="2" id="KW-0238">DNA-binding</keyword>
<dbReference type="PROSITE" id="PS50995">
    <property type="entry name" value="HTH_MARR_2"/>
    <property type="match status" value="1"/>
</dbReference>
<dbReference type="PANTHER" id="PTHR33164">
    <property type="entry name" value="TRANSCRIPTIONAL REGULATOR, MARR FAMILY"/>
    <property type="match status" value="1"/>
</dbReference>
<gene>
    <name evidence="2" type="ORF">IAD32_00180</name>
</gene>
<feature type="domain" description="HTH marR-type" evidence="1">
    <location>
        <begin position="6"/>
        <end position="141"/>
    </location>
</feature>
<dbReference type="InterPro" id="IPR039422">
    <property type="entry name" value="MarR/SlyA-like"/>
</dbReference>
<dbReference type="PRINTS" id="PR00598">
    <property type="entry name" value="HTHMARR"/>
</dbReference>
<dbReference type="EMBL" id="DVFW01000002">
    <property type="protein sequence ID" value="HIQ79687.1"/>
    <property type="molecule type" value="Genomic_DNA"/>
</dbReference>
<comment type="caution">
    <text evidence="2">The sequence shown here is derived from an EMBL/GenBank/DDBJ whole genome shotgun (WGS) entry which is preliminary data.</text>
</comment>
<reference evidence="2" key="1">
    <citation type="submission" date="2020-10" db="EMBL/GenBank/DDBJ databases">
        <authorList>
            <person name="Gilroy R."/>
        </authorList>
    </citation>
    <scope>NUCLEOTIDE SEQUENCE</scope>
    <source>
        <strain evidence="2">ChiSjej1B19-3389</strain>
    </source>
</reference>